<dbReference type="EMBL" id="FSRO01000001">
    <property type="protein sequence ID" value="SIO38379.1"/>
    <property type="molecule type" value="Genomic_DNA"/>
</dbReference>
<dbReference type="Proteomes" id="UP000185062">
    <property type="component" value="Unassembled WGS sequence"/>
</dbReference>
<keyword evidence="1 2" id="KW-0597">Phosphoprotein</keyword>
<dbReference type="PANTHER" id="PTHR44591">
    <property type="entry name" value="STRESS RESPONSE REGULATOR PROTEIN 1"/>
    <property type="match status" value="1"/>
</dbReference>
<organism evidence="4 5">
    <name type="scientific">Nitrosomonas cryotolerans ATCC 49181</name>
    <dbReference type="NCBI Taxonomy" id="1131553"/>
    <lineage>
        <taxon>Bacteria</taxon>
        <taxon>Pseudomonadati</taxon>
        <taxon>Pseudomonadota</taxon>
        <taxon>Betaproteobacteria</taxon>
        <taxon>Nitrosomonadales</taxon>
        <taxon>Nitrosomonadaceae</taxon>
        <taxon>Nitrosomonas</taxon>
    </lineage>
</organism>
<dbReference type="PROSITE" id="PS50110">
    <property type="entry name" value="RESPONSE_REGULATORY"/>
    <property type="match status" value="1"/>
</dbReference>
<feature type="domain" description="Response regulatory" evidence="3">
    <location>
        <begin position="6"/>
        <end position="126"/>
    </location>
</feature>
<dbReference type="InterPro" id="IPR011006">
    <property type="entry name" value="CheY-like_superfamily"/>
</dbReference>
<dbReference type="SUPFAM" id="SSF52172">
    <property type="entry name" value="CheY-like"/>
    <property type="match status" value="1"/>
</dbReference>
<dbReference type="Pfam" id="PF00072">
    <property type="entry name" value="Response_reg"/>
    <property type="match status" value="1"/>
</dbReference>
<feature type="modified residue" description="4-aspartylphosphate" evidence="2">
    <location>
        <position position="59"/>
    </location>
</feature>
<evidence type="ECO:0000259" key="3">
    <source>
        <dbReference type="PROSITE" id="PS50110"/>
    </source>
</evidence>
<dbReference type="InterPro" id="IPR050595">
    <property type="entry name" value="Bact_response_regulator"/>
</dbReference>
<dbReference type="GO" id="GO:0000160">
    <property type="term" value="P:phosphorelay signal transduction system"/>
    <property type="evidence" value="ECO:0007669"/>
    <property type="project" value="InterPro"/>
</dbReference>
<protein>
    <submittedName>
        <fullName evidence="4">Response regulator receiver domain-containing protein</fullName>
    </submittedName>
</protein>
<keyword evidence="5" id="KW-1185">Reference proteome</keyword>
<dbReference type="InterPro" id="IPR001789">
    <property type="entry name" value="Sig_transdc_resp-reg_receiver"/>
</dbReference>
<reference evidence="4 5" key="1">
    <citation type="submission" date="2016-12" db="EMBL/GenBank/DDBJ databases">
        <authorList>
            <person name="Song W.-J."/>
            <person name="Kurnit D.M."/>
        </authorList>
    </citation>
    <scope>NUCLEOTIDE SEQUENCE [LARGE SCALE GENOMIC DNA]</scope>
    <source>
        <strain evidence="4 5">ATCC 49181</strain>
    </source>
</reference>
<evidence type="ECO:0000256" key="2">
    <source>
        <dbReference type="PROSITE-ProRule" id="PRU00169"/>
    </source>
</evidence>
<sequence length="136" mass="15176">MPQKVRIAHVDDDPDIRDTVGHILSANGYKIDSYQTMADFIDSLENSDISNLPNLAILDVMVESMDAGLNAYVHLHKRFPGINTIFLTSLGDMIRPYFEGKSSEWVCVIEKPVEPISLLSIIRSRLNDTETIASPS</sequence>
<evidence type="ECO:0000313" key="5">
    <source>
        <dbReference type="Proteomes" id="UP000185062"/>
    </source>
</evidence>
<dbReference type="AlphaFoldDB" id="A0A1N6J2E9"/>
<dbReference type="PANTHER" id="PTHR44591:SF25">
    <property type="entry name" value="CHEMOTAXIS TWO-COMPONENT RESPONSE REGULATOR"/>
    <property type="match status" value="1"/>
</dbReference>
<dbReference type="Gene3D" id="3.40.50.2300">
    <property type="match status" value="1"/>
</dbReference>
<name>A0A1N6J2E9_9PROT</name>
<accession>A0A1N6J2E9</accession>
<evidence type="ECO:0000313" key="4">
    <source>
        <dbReference type="EMBL" id="SIO38379.1"/>
    </source>
</evidence>
<dbReference type="STRING" id="44575.SAMN05216419_103423"/>
<proteinExistence type="predicted"/>
<evidence type="ECO:0000256" key="1">
    <source>
        <dbReference type="ARBA" id="ARBA00022553"/>
    </source>
</evidence>
<gene>
    <name evidence="4" type="ORF">SAMN02743940_2258</name>
</gene>
<dbReference type="eggNOG" id="COG0745">
    <property type="taxonomic scope" value="Bacteria"/>
</dbReference>
<dbReference type="RefSeq" id="WP_036574251.1">
    <property type="nucleotide sequence ID" value="NZ_FSRO01000001.1"/>
</dbReference>